<dbReference type="Proteomes" id="UP001281024">
    <property type="component" value="Unassembled WGS sequence"/>
</dbReference>
<accession>A0AAJ2UC95</accession>
<dbReference type="SMART" id="SM00850">
    <property type="entry name" value="LytTR"/>
    <property type="match status" value="1"/>
</dbReference>
<evidence type="ECO:0000313" key="6">
    <source>
        <dbReference type="EMBL" id="MDV7715911.1"/>
    </source>
</evidence>
<organism evidence="6 7">
    <name type="scientific">Oenococcus oeni</name>
    <name type="common">Leuconostoc oenos</name>
    <dbReference type="NCBI Taxonomy" id="1247"/>
    <lineage>
        <taxon>Bacteria</taxon>
        <taxon>Bacillati</taxon>
        <taxon>Bacillota</taxon>
        <taxon>Bacilli</taxon>
        <taxon>Lactobacillales</taxon>
        <taxon>Lactobacillaceae</taxon>
        <taxon>Oenococcus</taxon>
    </lineage>
</organism>
<dbReference type="PROSITE" id="PS50930">
    <property type="entry name" value="HTH_LYTTR"/>
    <property type="match status" value="1"/>
</dbReference>
<comment type="caution">
    <text evidence="6">The sequence shown here is derived from an EMBL/GenBank/DDBJ whole genome shotgun (WGS) entry which is preliminary data.</text>
</comment>
<keyword evidence="2" id="KW-0805">Transcription regulation</keyword>
<dbReference type="GO" id="GO:0000156">
    <property type="term" value="F:phosphorelay response regulator activity"/>
    <property type="evidence" value="ECO:0007669"/>
    <property type="project" value="InterPro"/>
</dbReference>
<proteinExistence type="predicted"/>
<evidence type="ECO:0000256" key="2">
    <source>
        <dbReference type="ARBA" id="ARBA00023015"/>
    </source>
</evidence>
<dbReference type="InterPro" id="IPR046947">
    <property type="entry name" value="LytR-like"/>
</dbReference>
<keyword evidence="4" id="KW-0804">Transcription</keyword>
<reference evidence="6" key="1">
    <citation type="submission" date="2019-10" db="EMBL/GenBank/DDBJ databases">
        <title>Malate fermentation in French cider.</title>
        <authorList>
            <person name="Cousin F.J."/>
            <person name="Medina Fernandez S."/>
            <person name="Misery B."/>
            <person name="Laplace J.-M."/>
            <person name="Cretenet M."/>
        </authorList>
    </citation>
    <scope>NUCLEOTIDE SEQUENCE</scope>
    <source>
        <strain evidence="6">UCMA15129</strain>
    </source>
</reference>
<evidence type="ECO:0000256" key="4">
    <source>
        <dbReference type="ARBA" id="ARBA00023163"/>
    </source>
</evidence>
<keyword evidence="3" id="KW-0238">DNA-binding</keyword>
<dbReference type="Pfam" id="PF04397">
    <property type="entry name" value="LytTR"/>
    <property type="match status" value="1"/>
</dbReference>
<dbReference type="GO" id="GO:0003677">
    <property type="term" value="F:DNA binding"/>
    <property type="evidence" value="ECO:0007669"/>
    <property type="project" value="UniProtKB-KW"/>
</dbReference>
<dbReference type="AlphaFoldDB" id="A0AAJ2UC95"/>
<protein>
    <recommendedName>
        <fullName evidence="5">HTH LytTR-type domain-containing protein</fullName>
    </recommendedName>
</protein>
<keyword evidence="1" id="KW-0963">Cytoplasm</keyword>
<evidence type="ECO:0000259" key="5">
    <source>
        <dbReference type="PROSITE" id="PS50930"/>
    </source>
</evidence>
<feature type="domain" description="HTH LytTR-type" evidence="5">
    <location>
        <begin position="50"/>
        <end position="154"/>
    </location>
</feature>
<evidence type="ECO:0000256" key="3">
    <source>
        <dbReference type="ARBA" id="ARBA00023125"/>
    </source>
</evidence>
<dbReference type="EMBL" id="WERV01000009">
    <property type="protein sequence ID" value="MDV7715911.1"/>
    <property type="molecule type" value="Genomic_DNA"/>
</dbReference>
<dbReference type="PANTHER" id="PTHR37299:SF2">
    <property type="entry name" value="HTH LYTTR-TYPE DOMAIN-CONTAINING PROTEIN"/>
    <property type="match status" value="1"/>
</dbReference>
<gene>
    <name evidence="6" type="ORF">GA838_09285</name>
</gene>
<dbReference type="Gene3D" id="2.40.50.1020">
    <property type="entry name" value="LytTr DNA-binding domain"/>
    <property type="match status" value="1"/>
</dbReference>
<name>A0AAJ2UC95_OENOE</name>
<dbReference type="PANTHER" id="PTHR37299">
    <property type="entry name" value="TRANSCRIPTIONAL REGULATOR-RELATED"/>
    <property type="match status" value="1"/>
</dbReference>
<sequence>MKRRRMGMLVRFNISELFREPFITINVDRKTDELINMAVAIEEVVNKKKIIGYRGIEQKAISLYQIVSIHTDGKNVVCETKGGIYRIRKRIYEMKTVIPKSLFIQISNSEIVNISQIKNFSLSQTGIYQVNLLNGRKTYTSRRYTQIIRKELLK</sequence>
<dbReference type="InterPro" id="IPR007492">
    <property type="entry name" value="LytTR_DNA-bd_dom"/>
</dbReference>
<evidence type="ECO:0000313" key="7">
    <source>
        <dbReference type="Proteomes" id="UP001281024"/>
    </source>
</evidence>
<evidence type="ECO:0000256" key="1">
    <source>
        <dbReference type="ARBA" id="ARBA00022490"/>
    </source>
</evidence>